<evidence type="ECO:0008006" key="4">
    <source>
        <dbReference type="Google" id="ProtNLM"/>
    </source>
</evidence>
<gene>
    <name evidence="2" type="ORF">FAZ21_00240</name>
</gene>
<proteinExistence type="predicted"/>
<protein>
    <recommendedName>
        <fullName evidence="4">C-type lysozyme inhibitor domain-containing protein</fullName>
    </recommendedName>
</protein>
<reference evidence="2 3" key="1">
    <citation type="submission" date="2019-04" db="EMBL/GenBank/DDBJ databases">
        <title>Chitiniphilus eburnea sp. nov., a novel chitinolytic bacterium isolated from aquaculture sludge.</title>
        <authorList>
            <person name="Sheng M."/>
        </authorList>
    </citation>
    <scope>NUCLEOTIDE SEQUENCE [LARGE SCALE GENOMIC DNA]</scope>
    <source>
        <strain evidence="2 3">HX-2-15</strain>
    </source>
</reference>
<dbReference type="Proteomes" id="UP000310016">
    <property type="component" value="Unassembled WGS sequence"/>
</dbReference>
<sequence>MRHMALFALLLAAQAQAQAAPAGPHPLRLTGQYTCADDVRFHVRANIDGKTLYLYTPHRIFPLQQRSRNEGFEWANPELTWVGTPAASALHSEHGVVAHDCRKR</sequence>
<evidence type="ECO:0000313" key="2">
    <source>
        <dbReference type="EMBL" id="TJZ78757.1"/>
    </source>
</evidence>
<dbReference type="AlphaFoldDB" id="A0A4U0QBL5"/>
<accession>A0A4U0QBL5</accession>
<name>A0A4U0QBL5_9NEIS</name>
<keyword evidence="3" id="KW-1185">Reference proteome</keyword>
<dbReference type="RefSeq" id="WP_136771273.1">
    <property type="nucleotide sequence ID" value="NZ_SUMF01000001.1"/>
</dbReference>
<evidence type="ECO:0000256" key="1">
    <source>
        <dbReference type="SAM" id="SignalP"/>
    </source>
</evidence>
<keyword evidence="1" id="KW-0732">Signal</keyword>
<feature type="signal peptide" evidence="1">
    <location>
        <begin position="1"/>
        <end position="19"/>
    </location>
</feature>
<feature type="chain" id="PRO_5020367735" description="C-type lysozyme inhibitor domain-containing protein" evidence="1">
    <location>
        <begin position="20"/>
        <end position="104"/>
    </location>
</feature>
<dbReference type="OrthoDB" id="8592423at2"/>
<comment type="caution">
    <text evidence="2">The sequence shown here is derived from an EMBL/GenBank/DDBJ whole genome shotgun (WGS) entry which is preliminary data.</text>
</comment>
<organism evidence="2 3">
    <name type="scientific">Chitiniphilus eburneus</name>
    <dbReference type="NCBI Taxonomy" id="2571148"/>
    <lineage>
        <taxon>Bacteria</taxon>
        <taxon>Pseudomonadati</taxon>
        <taxon>Pseudomonadota</taxon>
        <taxon>Betaproteobacteria</taxon>
        <taxon>Neisseriales</taxon>
        <taxon>Chitinibacteraceae</taxon>
        <taxon>Chitiniphilus</taxon>
    </lineage>
</organism>
<evidence type="ECO:0000313" key="3">
    <source>
        <dbReference type="Proteomes" id="UP000310016"/>
    </source>
</evidence>
<dbReference type="EMBL" id="SUMF01000001">
    <property type="protein sequence ID" value="TJZ78757.1"/>
    <property type="molecule type" value="Genomic_DNA"/>
</dbReference>